<comment type="caution">
    <text evidence="1">The sequence shown here is derived from an EMBL/GenBank/DDBJ whole genome shotgun (WGS) entry which is preliminary data.</text>
</comment>
<dbReference type="PROSITE" id="PS51257">
    <property type="entry name" value="PROKAR_LIPOPROTEIN"/>
    <property type="match status" value="1"/>
</dbReference>
<dbReference type="RefSeq" id="WP_283225253.1">
    <property type="nucleotide sequence ID" value="NZ_JASGBH010000011.1"/>
</dbReference>
<proteinExistence type="predicted"/>
<evidence type="ECO:0000313" key="2">
    <source>
        <dbReference type="Proteomes" id="UP001431902"/>
    </source>
</evidence>
<name>A0ABT6X9V6_9BURK</name>
<evidence type="ECO:0000313" key="1">
    <source>
        <dbReference type="EMBL" id="MDI9234908.1"/>
    </source>
</evidence>
<dbReference type="EMBL" id="JASGBH010000011">
    <property type="protein sequence ID" value="MDI9234908.1"/>
    <property type="molecule type" value="Genomic_DNA"/>
</dbReference>
<organism evidence="1 2">
    <name type="scientific">Limnohabitans lacus</name>
    <dbReference type="NCBI Taxonomy" id="3045173"/>
    <lineage>
        <taxon>Bacteria</taxon>
        <taxon>Pseudomonadati</taxon>
        <taxon>Pseudomonadota</taxon>
        <taxon>Betaproteobacteria</taxon>
        <taxon>Burkholderiales</taxon>
        <taxon>Comamonadaceae</taxon>
        <taxon>Limnohabitans</taxon>
    </lineage>
</organism>
<dbReference type="Proteomes" id="UP001431902">
    <property type="component" value="Unassembled WGS sequence"/>
</dbReference>
<protein>
    <recommendedName>
        <fullName evidence="3">Lipoprotein</fullName>
    </recommendedName>
</protein>
<accession>A0ABT6X9V6</accession>
<reference evidence="1" key="1">
    <citation type="submission" date="2023-05" db="EMBL/GenBank/DDBJ databases">
        <title>Limnohabitans sp. strain HM2-2 Genome sequencing and assembly.</title>
        <authorList>
            <person name="Jung Y."/>
        </authorList>
    </citation>
    <scope>NUCLEOTIDE SEQUENCE</scope>
    <source>
        <strain evidence="1">HM2-2</strain>
    </source>
</reference>
<sequence length="118" mass="12316">MKQLWIGALCGAIGSCQAYDGLSSELSHAAGGALLAGAVTNYVSDSENRAWIGFALSTAGIVISEAHQMSKGAKHSSSMLDIASHAAGAALGAWWTDKYYLTPIIGRHSVGLVVWHPF</sequence>
<keyword evidence="2" id="KW-1185">Reference proteome</keyword>
<gene>
    <name evidence="1" type="ORF">QLQ16_13805</name>
</gene>
<evidence type="ECO:0008006" key="3">
    <source>
        <dbReference type="Google" id="ProtNLM"/>
    </source>
</evidence>